<dbReference type="Proteomes" id="UP000488506">
    <property type="component" value="Unassembled WGS sequence"/>
</dbReference>
<evidence type="ECO:0000313" key="2">
    <source>
        <dbReference type="EMBL" id="KAF0132966.1"/>
    </source>
</evidence>
<evidence type="ECO:0000313" key="3">
    <source>
        <dbReference type="Proteomes" id="UP000488506"/>
    </source>
</evidence>
<feature type="domain" description="Dual OB-containing" evidence="1">
    <location>
        <begin position="4"/>
        <end position="220"/>
    </location>
</feature>
<accession>A0A833L2P1</accession>
<protein>
    <recommendedName>
        <fullName evidence="1">Dual OB-containing domain-containing protein</fullName>
    </recommendedName>
</protein>
<dbReference type="AlphaFoldDB" id="A0A833L2P1"/>
<evidence type="ECO:0000259" key="1">
    <source>
        <dbReference type="Pfam" id="PF22557"/>
    </source>
</evidence>
<proteinExistence type="predicted"/>
<dbReference type="InterPro" id="IPR054335">
    <property type="entry name" value="DuOB_dom"/>
</dbReference>
<reference evidence="2 3" key="1">
    <citation type="submission" date="2019-12" db="EMBL/GenBank/DDBJ databases">
        <authorList>
            <person name="Wolfe R."/>
            <person name="Danczak R."/>
            <person name="Wilkins M."/>
        </authorList>
    </citation>
    <scope>NUCLEOTIDE SEQUENCE [LARGE SCALE GENOMIC DNA]</scope>
    <source>
        <strain evidence="2">X2_MaxBin.013</strain>
    </source>
</reference>
<comment type="caution">
    <text evidence="2">The sequence shown here is derived from an EMBL/GenBank/DDBJ whole genome shotgun (WGS) entry which is preliminary data.</text>
</comment>
<dbReference type="EMBL" id="WPAF01000038">
    <property type="protein sequence ID" value="KAF0132966.1"/>
    <property type="molecule type" value="Genomic_DNA"/>
</dbReference>
<organism evidence="2 3">
    <name type="scientific">Candidatus Saganbacteria bacterium</name>
    <dbReference type="NCBI Taxonomy" id="2575572"/>
    <lineage>
        <taxon>Bacteria</taxon>
        <taxon>Bacillati</taxon>
        <taxon>Saganbacteria</taxon>
    </lineage>
</organism>
<dbReference type="Pfam" id="PF22557">
    <property type="entry name" value="DuOB"/>
    <property type="match status" value="1"/>
</dbReference>
<gene>
    <name evidence="2" type="ORF">FD145_1501</name>
</gene>
<name>A0A833L2P1_UNCSA</name>
<sequence length="223" mass="25400">MEYKEIICLANSIKLGGRCVAGKEIDNHSWIRPVSELHSGELSEDQIKYVNGEDPKLLEIIKIPFKSKSPKCYQPENLIVGDGKWQKTGRFREEDLDKICENPLVLWDNNHPDNGKISLGYLKSHPPASSLLLIKVDLLKIVRSNYEEEKKYRAVFNYNGEDYDLPVTDPKIRKEYENNIPGDYLLGGKKFYVCVSLGAPFKKIPNSSEDACCYKLVAAIIYV</sequence>